<dbReference type="SUPFAM" id="SSF55347">
    <property type="entry name" value="Glyceraldehyde-3-phosphate dehydrogenase-like, C-terminal domain"/>
    <property type="match status" value="1"/>
</dbReference>
<dbReference type="KEGG" id="ttr:Tter_2197"/>
<evidence type="ECO:0000259" key="3">
    <source>
        <dbReference type="Pfam" id="PF22725"/>
    </source>
</evidence>
<dbReference type="InterPro" id="IPR050463">
    <property type="entry name" value="Gfo/Idh/MocA_oxidrdct_glycsds"/>
</dbReference>
<protein>
    <submittedName>
        <fullName evidence="4">Oxidoreductase domain protein</fullName>
    </submittedName>
</protein>
<dbReference type="GO" id="GO:0000166">
    <property type="term" value="F:nucleotide binding"/>
    <property type="evidence" value="ECO:0007669"/>
    <property type="project" value="InterPro"/>
</dbReference>
<dbReference type="InterPro" id="IPR000683">
    <property type="entry name" value="Gfo/Idh/MocA-like_OxRdtase_N"/>
</dbReference>
<dbReference type="SUPFAM" id="SSF51735">
    <property type="entry name" value="NAD(P)-binding Rossmann-fold domains"/>
    <property type="match status" value="1"/>
</dbReference>
<dbReference type="GO" id="GO:0016491">
    <property type="term" value="F:oxidoreductase activity"/>
    <property type="evidence" value="ECO:0007669"/>
    <property type="project" value="UniProtKB-KW"/>
</dbReference>
<dbReference type="AlphaFoldDB" id="D1CH76"/>
<evidence type="ECO:0000256" key="1">
    <source>
        <dbReference type="ARBA" id="ARBA00023002"/>
    </source>
</evidence>
<dbReference type="Gene3D" id="3.30.360.10">
    <property type="entry name" value="Dihydrodipicolinate Reductase, domain 2"/>
    <property type="match status" value="1"/>
</dbReference>
<dbReference type="InterPro" id="IPR036291">
    <property type="entry name" value="NAD(P)-bd_dom_sf"/>
</dbReference>
<dbReference type="STRING" id="525904.Tter_2197"/>
<gene>
    <name evidence="4" type="ordered locus">Tter_2197</name>
</gene>
<dbReference type="PANTHER" id="PTHR43818">
    <property type="entry name" value="BCDNA.GH03377"/>
    <property type="match status" value="1"/>
</dbReference>
<dbReference type="Pfam" id="PF01408">
    <property type="entry name" value="GFO_IDH_MocA"/>
    <property type="match status" value="1"/>
</dbReference>
<keyword evidence="1" id="KW-0560">Oxidoreductase</keyword>
<dbReference type="OrthoDB" id="9802794at2"/>
<dbReference type="Pfam" id="PF22725">
    <property type="entry name" value="GFO_IDH_MocA_C3"/>
    <property type="match status" value="1"/>
</dbReference>
<dbReference type="HOGENOM" id="CLU_023194_1_4_0"/>
<dbReference type="Proteomes" id="UP000000323">
    <property type="component" value="Chromosome 2"/>
</dbReference>
<proteinExistence type="predicted"/>
<feature type="domain" description="Gfo/Idh/MocA-like oxidoreductase N-terminal" evidence="2">
    <location>
        <begin position="4"/>
        <end position="126"/>
    </location>
</feature>
<dbReference type="EMBL" id="CP001826">
    <property type="protein sequence ID" value="ACZ43097.1"/>
    <property type="molecule type" value="Genomic_DNA"/>
</dbReference>
<keyword evidence="5" id="KW-1185">Reference proteome</keyword>
<name>D1CH76_THET1</name>
<evidence type="ECO:0000313" key="5">
    <source>
        <dbReference type="Proteomes" id="UP000000323"/>
    </source>
</evidence>
<accession>D1CH76</accession>
<evidence type="ECO:0000259" key="2">
    <source>
        <dbReference type="Pfam" id="PF01408"/>
    </source>
</evidence>
<reference evidence="5" key="1">
    <citation type="journal article" date="2010" name="Stand. Genomic Sci.">
        <title>Complete genome sequence of 'Thermobaculum terrenum' type strain (YNP1).</title>
        <authorList>
            <person name="Kiss H."/>
            <person name="Cleland D."/>
            <person name="Lapidus A."/>
            <person name="Lucas S."/>
            <person name="Glavina Del Rio T."/>
            <person name="Nolan M."/>
            <person name="Tice H."/>
            <person name="Han C."/>
            <person name="Goodwin L."/>
            <person name="Pitluck S."/>
            <person name="Liolios K."/>
            <person name="Ivanova N."/>
            <person name="Mavromatis K."/>
            <person name="Ovchinnikova G."/>
            <person name="Pati A."/>
            <person name="Chen A."/>
            <person name="Palaniappan K."/>
            <person name="Land M."/>
            <person name="Hauser L."/>
            <person name="Chang Y."/>
            <person name="Jeffries C."/>
            <person name="Lu M."/>
            <person name="Brettin T."/>
            <person name="Detter J."/>
            <person name="Goker M."/>
            <person name="Tindall B."/>
            <person name="Beck B."/>
            <person name="McDermott T."/>
            <person name="Woyke T."/>
            <person name="Bristow J."/>
            <person name="Eisen J."/>
            <person name="Markowitz V."/>
            <person name="Hugenholtz P."/>
            <person name="Kyrpides N."/>
            <person name="Klenk H."/>
            <person name="Cheng J."/>
        </authorList>
    </citation>
    <scope>NUCLEOTIDE SEQUENCE [LARGE SCALE GENOMIC DNA]</scope>
    <source>
        <strain evidence="5">ATCC BAA-798 / YNP1</strain>
    </source>
</reference>
<organism evidence="4 5">
    <name type="scientific">Thermobaculum terrenum (strain ATCC BAA-798 / CCMEE 7001 / YNP1)</name>
    <dbReference type="NCBI Taxonomy" id="525904"/>
    <lineage>
        <taxon>Bacteria</taxon>
        <taxon>Bacillati</taxon>
        <taxon>Chloroflexota</taxon>
        <taxon>Chloroflexia</taxon>
        <taxon>Candidatus Thermobaculales</taxon>
        <taxon>Candidatus Thermobaculaceae</taxon>
        <taxon>Thermobaculum</taxon>
    </lineage>
</organism>
<dbReference type="Gene3D" id="3.40.50.720">
    <property type="entry name" value="NAD(P)-binding Rossmann-like Domain"/>
    <property type="match status" value="1"/>
</dbReference>
<feature type="domain" description="GFO/IDH/MocA-like oxidoreductase" evidence="3">
    <location>
        <begin position="139"/>
        <end position="262"/>
    </location>
</feature>
<sequence>MGGVRFGVIGCGTISTLAYLPAIKGEYAGYPLELVAVCDAVEEKAVSAAKRFGARRHYARYEDLLADPEVDAVIVATNIATHAELGLAAVRAGKHVLIQKPIAETLEEADRIIEEARRRGVKLQVEPPHMLNPFCVRSRELISSGALGQVCLVQASSSHAGAEDRPWLFQRAGGGSVMLDLAVHALTWLTGLLGPVAQVTAMATTSVPERVINGEPVKVDIEDNVTILLRFRDGCLGTVVSNYVTIANKAPTINIYGTDGTIHLESGMSPFLLFSRKGKYLEHDGWLEPTVYAGHLARPLTVQRATPSGELPPHNSVAHFVECIVEDKQPVPSGEFARHVLEIMLAAMESARSGRTIELQTSF</sequence>
<dbReference type="eggNOG" id="COG0673">
    <property type="taxonomic scope" value="Bacteria"/>
</dbReference>
<evidence type="ECO:0000313" key="4">
    <source>
        <dbReference type="EMBL" id="ACZ43097.1"/>
    </source>
</evidence>
<dbReference type="RefSeq" id="WP_012876128.1">
    <property type="nucleotide sequence ID" value="NC_013526.1"/>
</dbReference>
<dbReference type="InterPro" id="IPR055170">
    <property type="entry name" value="GFO_IDH_MocA-like_dom"/>
</dbReference>
<dbReference type="PANTHER" id="PTHR43818:SF11">
    <property type="entry name" value="BCDNA.GH03377"/>
    <property type="match status" value="1"/>
</dbReference>